<evidence type="ECO:0000313" key="2">
    <source>
        <dbReference type="EMBL" id="SNX75499.1"/>
    </source>
</evidence>
<proteinExistence type="predicted"/>
<organism evidence="2 3">
    <name type="scientific">Bacillus oleivorans</name>
    <dbReference type="NCBI Taxonomy" id="1448271"/>
    <lineage>
        <taxon>Bacteria</taxon>
        <taxon>Bacillati</taxon>
        <taxon>Bacillota</taxon>
        <taxon>Bacilli</taxon>
        <taxon>Bacillales</taxon>
        <taxon>Bacillaceae</taxon>
        <taxon>Bacillus</taxon>
    </lineage>
</organism>
<sequence length="52" mass="5639">MPIDEKDVVRQPLMSTGTTEPGFKTDTVHSKPVSVPKIGETVIGDEKDENKG</sequence>
<dbReference type="EMBL" id="OAOP01000012">
    <property type="protein sequence ID" value="SNX75499.1"/>
    <property type="molecule type" value="Genomic_DNA"/>
</dbReference>
<protein>
    <submittedName>
        <fullName evidence="2">Uncharacterized protein</fullName>
    </submittedName>
</protein>
<dbReference type="Proteomes" id="UP000219546">
    <property type="component" value="Unassembled WGS sequence"/>
</dbReference>
<reference evidence="2 3" key="1">
    <citation type="submission" date="2017-08" db="EMBL/GenBank/DDBJ databases">
        <authorList>
            <person name="de Groot N.N."/>
        </authorList>
    </citation>
    <scope>NUCLEOTIDE SEQUENCE [LARGE SCALE GENOMIC DNA]</scope>
    <source>
        <strain evidence="2 3">JC228</strain>
    </source>
</reference>
<gene>
    <name evidence="2" type="ORF">SAMN05877753_112144</name>
</gene>
<feature type="region of interest" description="Disordered" evidence="1">
    <location>
        <begin position="1"/>
        <end position="52"/>
    </location>
</feature>
<dbReference type="AlphaFoldDB" id="A0A285D6R6"/>
<accession>A0A285D6R6</accession>
<evidence type="ECO:0000313" key="3">
    <source>
        <dbReference type="Proteomes" id="UP000219546"/>
    </source>
</evidence>
<dbReference type="RefSeq" id="WP_179714387.1">
    <property type="nucleotide sequence ID" value="NZ_JBEPMQ010000015.1"/>
</dbReference>
<keyword evidence="3" id="KW-1185">Reference proteome</keyword>
<name>A0A285D6R6_9BACI</name>
<evidence type="ECO:0000256" key="1">
    <source>
        <dbReference type="SAM" id="MobiDB-lite"/>
    </source>
</evidence>